<keyword evidence="2" id="KW-1185">Reference proteome</keyword>
<proteinExistence type="predicted"/>
<accession>A0ACC1BM11</accession>
<name>A0ACC1BM11_9ROSI</name>
<comment type="caution">
    <text evidence="1">The sequence shown here is derived from an EMBL/GenBank/DDBJ whole genome shotgun (WGS) entry which is preliminary data.</text>
</comment>
<dbReference type="Proteomes" id="UP001164250">
    <property type="component" value="Chromosome 4"/>
</dbReference>
<sequence length="317" mass="35894">MGKFNFRMVDLSYNYLSGSLPSWINRQNLQLNLVANNFTLESSRRLGYLFWTCLDKWLYWCSDSSFAVNCGGPQITSSNNIVYEMDNETLSPATYYVTDTNRWGISNVGYFTGTNNPWSAISSQSQFTNTLDSKLFQSAQVSASSLRYYGLGLENGYYTMTLKFAKIADLDTTGRRSLGRRVFDIYVQGVHVEKDFDITKVADRVPRRAVQRKYTARVSENYMEIHFFGAGKGTCCIPNNGSYGPLISAISAAPDFEPTIRPLSGRSPTTKKNRTGFIVGVGFVVVFLLLVSILSIFFIVRRRRRGRRRPQIDDKGK</sequence>
<organism evidence="1 2">
    <name type="scientific">Pistacia atlantica</name>
    <dbReference type="NCBI Taxonomy" id="434234"/>
    <lineage>
        <taxon>Eukaryota</taxon>
        <taxon>Viridiplantae</taxon>
        <taxon>Streptophyta</taxon>
        <taxon>Embryophyta</taxon>
        <taxon>Tracheophyta</taxon>
        <taxon>Spermatophyta</taxon>
        <taxon>Magnoliopsida</taxon>
        <taxon>eudicotyledons</taxon>
        <taxon>Gunneridae</taxon>
        <taxon>Pentapetalae</taxon>
        <taxon>rosids</taxon>
        <taxon>malvids</taxon>
        <taxon>Sapindales</taxon>
        <taxon>Anacardiaceae</taxon>
        <taxon>Pistacia</taxon>
    </lineage>
</organism>
<evidence type="ECO:0000313" key="1">
    <source>
        <dbReference type="EMBL" id="KAJ0099963.1"/>
    </source>
</evidence>
<dbReference type="EMBL" id="CM047900">
    <property type="protein sequence ID" value="KAJ0099963.1"/>
    <property type="molecule type" value="Genomic_DNA"/>
</dbReference>
<reference evidence="2" key="1">
    <citation type="journal article" date="2023" name="G3 (Bethesda)">
        <title>Genome assembly and association tests identify interacting loci associated with vigor, precocity, and sex in interspecific pistachio rootstocks.</title>
        <authorList>
            <person name="Palmer W."/>
            <person name="Jacygrad E."/>
            <person name="Sagayaradj S."/>
            <person name="Cavanaugh K."/>
            <person name="Han R."/>
            <person name="Bertier L."/>
            <person name="Beede B."/>
            <person name="Kafkas S."/>
            <person name="Golino D."/>
            <person name="Preece J."/>
            <person name="Michelmore R."/>
        </authorList>
    </citation>
    <scope>NUCLEOTIDE SEQUENCE [LARGE SCALE GENOMIC DNA]</scope>
</reference>
<protein>
    <submittedName>
        <fullName evidence="1">Uncharacterized protein</fullName>
    </submittedName>
</protein>
<evidence type="ECO:0000313" key="2">
    <source>
        <dbReference type="Proteomes" id="UP001164250"/>
    </source>
</evidence>
<gene>
    <name evidence="1" type="ORF">Patl1_20338</name>
</gene>